<dbReference type="GO" id="GO:0061025">
    <property type="term" value="P:membrane fusion"/>
    <property type="evidence" value="ECO:0007669"/>
    <property type="project" value="TreeGrafter"/>
</dbReference>
<dbReference type="Pfam" id="PF08059">
    <property type="entry name" value="SEP"/>
    <property type="match status" value="1"/>
</dbReference>
<evidence type="ECO:0000256" key="1">
    <source>
        <dbReference type="SAM" id="MobiDB-lite"/>
    </source>
</evidence>
<dbReference type="PROSITE" id="PS50033">
    <property type="entry name" value="UBX"/>
    <property type="match status" value="1"/>
</dbReference>
<dbReference type="CDD" id="cd14348">
    <property type="entry name" value="UBA_p47"/>
    <property type="match status" value="1"/>
</dbReference>
<evidence type="ECO:0000313" key="4">
    <source>
        <dbReference type="EMBL" id="KAK4883763.1"/>
    </source>
</evidence>
<dbReference type="GO" id="GO:0031468">
    <property type="term" value="P:nuclear membrane reassembly"/>
    <property type="evidence" value="ECO:0007669"/>
    <property type="project" value="TreeGrafter"/>
</dbReference>
<dbReference type="GO" id="GO:0005829">
    <property type="term" value="C:cytosol"/>
    <property type="evidence" value="ECO:0007669"/>
    <property type="project" value="TreeGrafter"/>
</dbReference>
<dbReference type="CDD" id="cd01770">
    <property type="entry name" value="UBX_UBXN2"/>
    <property type="match status" value="1"/>
</dbReference>
<dbReference type="GO" id="GO:0007030">
    <property type="term" value="P:Golgi organization"/>
    <property type="evidence" value="ECO:0007669"/>
    <property type="project" value="TreeGrafter"/>
</dbReference>
<reference evidence="5" key="1">
    <citation type="submission" date="2023-01" db="EMBL/GenBank/DDBJ databases">
        <title>Key to firefly adult light organ development and bioluminescence: homeobox transcription factors regulate luciferase expression and transportation to peroxisome.</title>
        <authorList>
            <person name="Fu X."/>
        </authorList>
    </citation>
    <scope>NUCLEOTIDE SEQUENCE [LARGE SCALE GENOMIC DNA]</scope>
</reference>
<dbReference type="FunFam" id="1.10.8.10:FF:000020">
    <property type="entry name" value="NSFL1 (p97) cofactor (p47)"/>
    <property type="match status" value="1"/>
</dbReference>
<dbReference type="Gene3D" id="1.10.8.10">
    <property type="entry name" value="DNA helicase RuvA subunit, C-terminal domain"/>
    <property type="match status" value="1"/>
</dbReference>
<dbReference type="SMART" id="SM00166">
    <property type="entry name" value="UBX"/>
    <property type="match status" value="1"/>
</dbReference>
<evidence type="ECO:0000259" key="2">
    <source>
        <dbReference type="PROSITE" id="PS50033"/>
    </source>
</evidence>
<protein>
    <submittedName>
        <fullName evidence="4">Uncharacterized protein</fullName>
    </submittedName>
</protein>
<dbReference type="PANTHER" id="PTHR23333:SF20">
    <property type="entry name" value="NSFL1 COFACTOR P47"/>
    <property type="match status" value="1"/>
</dbReference>
<dbReference type="GO" id="GO:0043161">
    <property type="term" value="P:proteasome-mediated ubiquitin-dependent protein catabolic process"/>
    <property type="evidence" value="ECO:0007669"/>
    <property type="project" value="TreeGrafter"/>
</dbReference>
<accession>A0AAN7PET4</accession>
<dbReference type="GO" id="GO:0005634">
    <property type="term" value="C:nucleus"/>
    <property type="evidence" value="ECO:0007669"/>
    <property type="project" value="TreeGrafter"/>
</dbReference>
<dbReference type="PROSITE" id="PS51399">
    <property type="entry name" value="SEP"/>
    <property type="match status" value="1"/>
</dbReference>
<keyword evidence="5" id="KW-1185">Reference proteome</keyword>
<dbReference type="InterPro" id="IPR029071">
    <property type="entry name" value="Ubiquitin-like_domsf"/>
</dbReference>
<name>A0AAN7PET4_9COLE</name>
<organism evidence="4 5">
    <name type="scientific">Aquatica leii</name>
    <dbReference type="NCBI Taxonomy" id="1421715"/>
    <lineage>
        <taxon>Eukaryota</taxon>
        <taxon>Metazoa</taxon>
        <taxon>Ecdysozoa</taxon>
        <taxon>Arthropoda</taxon>
        <taxon>Hexapoda</taxon>
        <taxon>Insecta</taxon>
        <taxon>Pterygota</taxon>
        <taxon>Neoptera</taxon>
        <taxon>Endopterygota</taxon>
        <taxon>Coleoptera</taxon>
        <taxon>Polyphaga</taxon>
        <taxon>Elateriformia</taxon>
        <taxon>Elateroidea</taxon>
        <taxon>Lampyridae</taxon>
        <taxon>Luciolinae</taxon>
        <taxon>Aquatica</taxon>
    </lineage>
</organism>
<dbReference type="GO" id="GO:0043130">
    <property type="term" value="F:ubiquitin binding"/>
    <property type="evidence" value="ECO:0007669"/>
    <property type="project" value="TreeGrafter"/>
</dbReference>
<dbReference type="EMBL" id="JARPUR010000001">
    <property type="protein sequence ID" value="KAK4883763.1"/>
    <property type="molecule type" value="Genomic_DNA"/>
</dbReference>
<feature type="domain" description="UBX" evidence="2">
    <location>
        <begin position="295"/>
        <end position="371"/>
    </location>
</feature>
<dbReference type="InterPro" id="IPR012989">
    <property type="entry name" value="SEP_domain"/>
</dbReference>
<feature type="region of interest" description="Disordered" evidence="1">
    <location>
        <begin position="52"/>
        <end position="85"/>
    </location>
</feature>
<dbReference type="Pfam" id="PF14555">
    <property type="entry name" value="UBA_4"/>
    <property type="match status" value="1"/>
</dbReference>
<dbReference type="Gene3D" id="3.10.20.90">
    <property type="entry name" value="Phosphatidylinositol 3-kinase Catalytic Subunit, Chain A, domain 1"/>
    <property type="match status" value="1"/>
</dbReference>
<dbReference type="InterPro" id="IPR009060">
    <property type="entry name" value="UBA-like_sf"/>
</dbReference>
<dbReference type="Pfam" id="PF00789">
    <property type="entry name" value="UBX"/>
    <property type="match status" value="1"/>
</dbReference>
<dbReference type="SUPFAM" id="SSF102848">
    <property type="entry name" value="NSFL1 (p97 ATPase) cofactor p47, SEP domain"/>
    <property type="match status" value="1"/>
</dbReference>
<feature type="domain" description="SEP" evidence="3">
    <location>
        <begin position="181"/>
        <end position="244"/>
    </location>
</feature>
<evidence type="ECO:0000259" key="3">
    <source>
        <dbReference type="PROSITE" id="PS51399"/>
    </source>
</evidence>
<dbReference type="GO" id="GO:0000045">
    <property type="term" value="P:autophagosome assembly"/>
    <property type="evidence" value="ECO:0007669"/>
    <property type="project" value="TreeGrafter"/>
</dbReference>
<dbReference type="SMART" id="SM00553">
    <property type="entry name" value="SEP"/>
    <property type="match status" value="1"/>
</dbReference>
<gene>
    <name evidence="4" type="ORF">RN001_000034</name>
</gene>
<dbReference type="SUPFAM" id="SSF46934">
    <property type="entry name" value="UBA-like"/>
    <property type="match status" value="1"/>
</dbReference>
<comment type="caution">
    <text evidence="4">The sequence shown here is derived from an EMBL/GenBank/DDBJ whole genome shotgun (WGS) entry which is preliminary data.</text>
</comment>
<proteinExistence type="predicted"/>
<dbReference type="InterPro" id="IPR001012">
    <property type="entry name" value="UBX_dom"/>
</dbReference>
<dbReference type="InterPro" id="IPR036241">
    <property type="entry name" value="NSFL1C_SEP_dom_sf"/>
</dbReference>
<sequence>MADNEEKLEQFITVTGIDQERARFYLESAAWQLEVALASFYENDGEVDQAVQSVPLEQPERPIRESPPVPSETAKPKPRSKITNSKFATLHTMNSSSEDEEEGQAFYAGGSEHSGQQVLGPPRNKDMVSDMFKAVREHGVEILEPSAGGSTSSAFRGTGYKLGQTANDSETIPGAPEPSNPEQVTLKLWRDGFSLNSGELRQYSDPSQREFLESIRRGEIPSELRRGSSEVHLSMEDRRMENFKKELDKKNTKAFWGQGHTLGSPTPAAIGAPAVEEKDCLLNENIAKKILAVDNSQPTTNIQIRLADGSRLIGQFNHTHTVSHIRTYIVDARPQYATHTFALLSTYPSRELNDSETIAEAGLLNAAIMQKLK</sequence>
<dbReference type="PANTHER" id="PTHR23333">
    <property type="entry name" value="UBX DOMAIN CONTAINING PROTEIN"/>
    <property type="match status" value="1"/>
</dbReference>
<evidence type="ECO:0000313" key="5">
    <source>
        <dbReference type="Proteomes" id="UP001353858"/>
    </source>
</evidence>
<dbReference type="AlphaFoldDB" id="A0AAN7PET4"/>
<dbReference type="Proteomes" id="UP001353858">
    <property type="component" value="Unassembled WGS sequence"/>
</dbReference>
<dbReference type="Gene3D" id="3.30.420.210">
    <property type="entry name" value="SEP domain"/>
    <property type="match status" value="1"/>
</dbReference>
<dbReference type="SUPFAM" id="SSF54236">
    <property type="entry name" value="Ubiquitin-like"/>
    <property type="match status" value="1"/>
</dbReference>